<comment type="caution">
    <text evidence="4">The sequence shown here is derived from an EMBL/GenBank/DDBJ whole genome shotgun (WGS) entry which is preliminary data.</text>
</comment>
<organism evidence="4 5">
    <name type="scientific">Sulfurovum zhangzhouensis</name>
    <dbReference type="NCBI Taxonomy" id="3019067"/>
    <lineage>
        <taxon>Bacteria</taxon>
        <taxon>Pseudomonadati</taxon>
        <taxon>Campylobacterota</taxon>
        <taxon>Epsilonproteobacteria</taxon>
        <taxon>Campylobacterales</taxon>
        <taxon>Sulfurovaceae</taxon>
        <taxon>Sulfurovum</taxon>
    </lineage>
</organism>
<feature type="compositionally biased region" description="Low complexity" evidence="2">
    <location>
        <begin position="63"/>
        <end position="74"/>
    </location>
</feature>
<proteinExistence type="predicted"/>
<evidence type="ECO:0000313" key="5">
    <source>
        <dbReference type="Proteomes" id="UP001169069"/>
    </source>
</evidence>
<feature type="coiled-coil region" evidence="1">
    <location>
        <begin position="84"/>
        <end position="111"/>
    </location>
</feature>
<feature type="domain" description="DUF3972" evidence="3">
    <location>
        <begin position="9"/>
        <end position="125"/>
    </location>
</feature>
<protein>
    <submittedName>
        <fullName evidence="4">DUF3972 domain-containing protein</fullName>
    </submittedName>
</protein>
<name>A0ABT7R179_9BACT</name>
<dbReference type="Proteomes" id="UP001169069">
    <property type="component" value="Unassembled WGS sequence"/>
</dbReference>
<reference evidence="4" key="1">
    <citation type="submission" date="2023-01" db="EMBL/GenBank/DDBJ databases">
        <title>Sulfurovum sp. zt1-1 genome assembly.</title>
        <authorList>
            <person name="Wang J."/>
        </authorList>
    </citation>
    <scope>NUCLEOTIDE SEQUENCE</scope>
    <source>
        <strain evidence="4">Zt1-1</strain>
    </source>
</reference>
<keyword evidence="5" id="KW-1185">Reference proteome</keyword>
<evidence type="ECO:0000259" key="3">
    <source>
        <dbReference type="Pfam" id="PF13118"/>
    </source>
</evidence>
<accession>A0ABT7R179</accession>
<dbReference type="Pfam" id="PF13118">
    <property type="entry name" value="DUF3972"/>
    <property type="match status" value="1"/>
</dbReference>
<evidence type="ECO:0000256" key="1">
    <source>
        <dbReference type="SAM" id="Coils"/>
    </source>
</evidence>
<dbReference type="RefSeq" id="WP_289414381.1">
    <property type="nucleotide sequence ID" value="NZ_JAQIBD010000004.1"/>
</dbReference>
<gene>
    <name evidence="4" type="ORF">PGH07_10270</name>
</gene>
<evidence type="ECO:0000313" key="4">
    <source>
        <dbReference type="EMBL" id="MDM5272559.1"/>
    </source>
</evidence>
<dbReference type="SUPFAM" id="SSF88659">
    <property type="entry name" value="Sigma3 and sigma4 domains of RNA polymerase sigma factors"/>
    <property type="match status" value="1"/>
</dbReference>
<dbReference type="EMBL" id="JAQIBD010000004">
    <property type="protein sequence ID" value="MDM5272559.1"/>
    <property type="molecule type" value="Genomic_DNA"/>
</dbReference>
<evidence type="ECO:0000256" key="2">
    <source>
        <dbReference type="SAM" id="MobiDB-lite"/>
    </source>
</evidence>
<keyword evidence="1" id="KW-0175">Coiled coil</keyword>
<feature type="region of interest" description="Disordered" evidence="2">
    <location>
        <begin position="52"/>
        <end position="75"/>
    </location>
</feature>
<dbReference type="InterPro" id="IPR025002">
    <property type="entry name" value="DUF3972"/>
</dbReference>
<dbReference type="InterPro" id="IPR013324">
    <property type="entry name" value="RNA_pol_sigma_r3/r4-like"/>
</dbReference>
<sequence length="222" mass="25087">METLMKPAEYAKELGISRQAVYAKIKKGLLTAKEVEGKLYIVVDTKTAAQAAPQISPLQSTQSKPENPSSSKSKAIPQEYQKLLAAKDETIAVLKETVEDLKESNKQISTTLKGEIDLLKSAFSEMRSLYVHRIEQLKEVQIASSEEEILEADVKHPEQAETLQEWIGTKRFLRQQNVIKEKQKEKILKKLKKAYKNGDERLSKIDGKLKIDATKAYEDILS</sequence>